<protein>
    <submittedName>
        <fullName evidence="2">Uncharacterized protein</fullName>
    </submittedName>
</protein>
<organism evidence="2 3">
    <name type="scientific">Bartonella tribocorum</name>
    <dbReference type="NCBI Taxonomy" id="85701"/>
    <lineage>
        <taxon>Bacteria</taxon>
        <taxon>Pseudomonadati</taxon>
        <taxon>Pseudomonadota</taxon>
        <taxon>Alphaproteobacteria</taxon>
        <taxon>Hyphomicrobiales</taxon>
        <taxon>Bartonellaceae</taxon>
        <taxon>Bartonella</taxon>
    </lineage>
</organism>
<name>A0A2N9Y8S2_9HYPH</name>
<reference evidence="2 3" key="1">
    <citation type="submission" date="2017-06" db="EMBL/GenBank/DDBJ databases">
        <title>Draft genome of Bartonella tribocorum strain L103, isolated from a rodent in Laos.</title>
        <authorList>
            <person name="Hadjadj L."/>
            <person name="Jiyipong T."/>
            <person name="Morand S."/>
            <person name="Diene S.M."/>
            <person name="Rolain J.-M."/>
        </authorList>
    </citation>
    <scope>NUCLEOTIDE SEQUENCE [LARGE SCALE GENOMIC DNA]</scope>
    <source>
        <strain evidence="2 3">L103</strain>
    </source>
</reference>
<proteinExistence type="predicted"/>
<dbReference type="AlphaFoldDB" id="A0A2N9Y8S2"/>
<feature type="compositionally biased region" description="Polar residues" evidence="1">
    <location>
        <begin position="15"/>
        <end position="25"/>
    </location>
</feature>
<feature type="region of interest" description="Disordered" evidence="1">
    <location>
        <begin position="1"/>
        <end position="27"/>
    </location>
</feature>
<comment type="caution">
    <text evidence="2">The sequence shown here is derived from an EMBL/GenBank/DDBJ whole genome shotgun (WGS) entry which is preliminary data.</text>
</comment>
<dbReference type="Proteomes" id="UP000229839">
    <property type="component" value="Unassembled WGS sequence"/>
</dbReference>
<evidence type="ECO:0000256" key="1">
    <source>
        <dbReference type="SAM" id="MobiDB-lite"/>
    </source>
</evidence>
<accession>A0A2N9Y8S2</accession>
<sequence>MCKNVFNENGDSDHTVSQQGCGTETKTPHVRGFSSLEEIGQQKIYTKYKVVSVTNMVVLGWG</sequence>
<evidence type="ECO:0000313" key="3">
    <source>
        <dbReference type="Proteomes" id="UP000229839"/>
    </source>
</evidence>
<gene>
    <name evidence="2" type="ORF">CER18_08375</name>
</gene>
<evidence type="ECO:0000313" key="2">
    <source>
        <dbReference type="EMBL" id="PIT68105.1"/>
    </source>
</evidence>
<dbReference type="EMBL" id="NJGE01000025">
    <property type="protein sequence ID" value="PIT68105.1"/>
    <property type="molecule type" value="Genomic_DNA"/>
</dbReference>